<dbReference type="eggNOG" id="COG2114">
    <property type="taxonomic scope" value="Bacteria"/>
</dbReference>
<dbReference type="EnsemblBacteria" id="BAA16969">
    <property type="protein sequence ID" value="BAA16969"/>
    <property type="gene ID" value="BAA16969"/>
</dbReference>
<dbReference type="PDB" id="2W01">
    <property type="method" value="X-ray"/>
    <property type="resolution" value="2.31 A"/>
    <property type="chains" value="A/B/C/D/E/F=434-635"/>
</dbReference>
<dbReference type="GO" id="GO:0004016">
    <property type="term" value="F:adenylate cyclase activity"/>
    <property type="evidence" value="ECO:0007669"/>
    <property type="project" value="UniProtKB-ARBA"/>
</dbReference>
<keyword evidence="5" id="KW-1185">Reference proteome</keyword>
<dbReference type="InParanoid" id="P72951"/>
<keyword evidence="2" id="KW-1133">Transmembrane helix</keyword>
<feature type="transmembrane region" description="Helical" evidence="2">
    <location>
        <begin position="20"/>
        <end position="42"/>
    </location>
</feature>
<reference evidence="7" key="4">
    <citation type="journal article" date="2018" name="J. Biol. Chem.">
        <title>Structure-guided design and functional characterization of an artificial red light-regulated guanylate/adenylate cyclase for optogenetic applications.</title>
        <authorList>
            <person name="Etzl S."/>
            <person name="Lindner R."/>
            <person name="Nelson M.D."/>
            <person name="Winkler A."/>
        </authorList>
    </citation>
    <scope>X-RAY CRYSTALLOGRAPHY (2.35 ANGSTROMS) OF 410-638</scope>
</reference>
<evidence type="ECO:0000313" key="5">
    <source>
        <dbReference type="Proteomes" id="UP000001425"/>
    </source>
</evidence>
<keyword evidence="6 7" id="KW-0002">3D-structure</keyword>
<dbReference type="Proteomes" id="UP000001425">
    <property type="component" value="Chromosome"/>
</dbReference>
<dbReference type="GO" id="GO:0035556">
    <property type="term" value="P:intracellular signal transduction"/>
    <property type="evidence" value="ECO:0007669"/>
    <property type="project" value="InterPro"/>
</dbReference>
<feature type="transmembrane region" description="Helical" evidence="2">
    <location>
        <begin position="357"/>
        <end position="383"/>
    </location>
</feature>
<reference evidence="4 5" key="2">
    <citation type="journal article" date="1996" name="DNA Res.">
        <title>Sequence analysis of the genome of the unicellular cyanobacterium Synechocystis sp. strain PCC6803. II. Sequence determination of the entire genome and assignment of potential protein-coding regions.</title>
        <authorList>
            <person name="Kaneko T."/>
            <person name="Sato S."/>
            <person name="Kotani H."/>
            <person name="Tanaka A."/>
            <person name="Asamizu E."/>
            <person name="Nakamura Y."/>
            <person name="Miyajima N."/>
            <person name="Hirosawa M."/>
            <person name="Sugiura M."/>
            <person name="Sasamoto S."/>
            <person name="Kimura T."/>
            <person name="Hosouchi T."/>
            <person name="Matsuno A."/>
            <person name="Muraki A."/>
            <person name="Nakazaki N."/>
            <person name="Naruo K."/>
            <person name="Okumura S."/>
            <person name="Shimpo S."/>
            <person name="Takeuchi C."/>
            <person name="Wada T."/>
            <person name="Watanabe A."/>
            <person name="Yamada M."/>
            <person name="Yasuda M."/>
            <person name="Tabata S."/>
        </authorList>
    </citation>
    <scope>NUCLEOTIDE SEQUENCE [LARGE SCALE GENOMIC DNA]</scope>
    <source>
        <strain evidence="5">ATCC 27184 / PCC 6803 / Kazusa</strain>
    </source>
</reference>
<name>P72951_SYNY3</name>
<dbReference type="InterPro" id="IPR001054">
    <property type="entry name" value="A/G_cyclase"/>
</dbReference>
<evidence type="ECO:0000256" key="2">
    <source>
        <dbReference type="SAM" id="Phobius"/>
    </source>
</evidence>
<evidence type="ECO:0000256" key="1">
    <source>
        <dbReference type="ARBA" id="ARBA00005381"/>
    </source>
</evidence>
<dbReference type="DIP" id="DIP-46309N"/>
<dbReference type="PANTHER" id="PTHR43081">
    <property type="entry name" value="ADENYLATE CYCLASE, TERMINAL-DIFFERENTIATION SPECIFIC-RELATED"/>
    <property type="match status" value="1"/>
</dbReference>
<dbReference type="KEGG" id="syn:sll0646"/>
<dbReference type="Pfam" id="PF05226">
    <property type="entry name" value="CHASE2"/>
    <property type="match status" value="1"/>
</dbReference>
<comment type="interaction">
    <interactant intactId="EBI-15732421">
        <id>P72951</id>
    </interactant>
    <interactant intactId="EBI-15732421">
        <id>P72951</id>
        <label>cyaA</label>
    </interactant>
    <organismsDiffer>false</organismsDiffer>
    <experiments>2</experiments>
</comment>
<dbReference type="PIR" id="S74929">
    <property type="entry name" value="S74929"/>
</dbReference>
<dbReference type="InterPro" id="IPR029787">
    <property type="entry name" value="Nucleotide_cyclase"/>
</dbReference>
<dbReference type="Gene3D" id="3.30.70.1230">
    <property type="entry name" value="Nucleotide cyclase"/>
    <property type="match status" value="1"/>
</dbReference>
<comment type="similarity">
    <text evidence="1">Belongs to the adenylyl cyclase class-3 family.</text>
</comment>
<feature type="transmembrane region" description="Helical" evidence="2">
    <location>
        <begin position="389"/>
        <end position="408"/>
    </location>
</feature>
<evidence type="ECO:0000313" key="4">
    <source>
        <dbReference type="EMBL" id="BAA16969.1"/>
    </source>
</evidence>
<organism evidence="4 5">
    <name type="scientific">Synechocystis sp. (strain ATCC 27184 / PCC 6803 / Kazusa)</name>
    <dbReference type="NCBI Taxonomy" id="1111708"/>
    <lineage>
        <taxon>Bacteria</taxon>
        <taxon>Bacillati</taxon>
        <taxon>Cyanobacteriota</taxon>
        <taxon>Cyanophyceae</taxon>
        <taxon>Synechococcales</taxon>
        <taxon>Merismopediaceae</taxon>
        <taxon>Synechocystis</taxon>
    </lineage>
</organism>
<dbReference type="CDD" id="cd07302">
    <property type="entry name" value="CHD"/>
    <property type="match status" value="1"/>
</dbReference>
<evidence type="ECO:0007829" key="7">
    <source>
        <dbReference type="PDB" id="6FHT"/>
    </source>
</evidence>
<dbReference type="PROSITE" id="PS50125">
    <property type="entry name" value="GUANYLATE_CYCLASE_2"/>
    <property type="match status" value="1"/>
</dbReference>
<reference evidence="4 5" key="1">
    <citation type="journal article" date="1995" name="DNA Res.">
        <title>Sequence analysis of the genome of the unicellular cyanobacterium Synechocystis sp. strain PCC6803. I. Sequence features in the 1 Mb region from map positions 64% to 92% of the genome.</title>
        <authorList>
            <person name="Kaneko T."/>
            <person name="Tanaka A."/>
            <person name="Sato S."/>
            <person name="Kotani H."/>
            <person name="Sazuka T."/>
            <person name="Miyajima N."/>
            <person name="Sugiura M."/>
            <person name="Tabata S."/>
        </authorList>
    </citation>
    <scope>NUCLEOTIDE SEQUENCE [LARGE SCALE GENOMIC DNA]</scope>
    <source>
        <strain evidence="5">ATCC 27184 / PCC 6803 / Kazusa</strain>
    </source>
</reference>
<dbReference type="STRING" id="1148.gene:10497829"/>
<dbReference type="PhylomeDB" id="P72951"/>
<dbReference type="PDBsum" id="2W01"/>
<dbReference type="PDBsum" id="6FHT"/>
<accession>P72951</accession>
<keyword evidence="2" id="KW-0812">Transmembrane</keyword>
<dbReference type="SMART" id="SM01080">
    <property type="entry name" value="CHASE2"/>
    <property type="match status" value="1"/>
</dbReference>
<gene>
    <name evidence="4" type="primary">cyaA</name>
</gene>
<feature type="domain" description="Guanylate cyclase" evidence="3">
    <location>
        <begin position="443"/>
        <end position="575"/>
    </location>
</feature>
<proteinExistence type="evidence at protein level"/>
<dbReference type="InterPro" id="IPR050697">
    <property type="entry name" value="Adenylyl/Guanylyl_Cyclase_3/4"/>
</dbReference>
<dbReference type="PANTHER" id="PTHR43081:SF1">
    <property type="entry name" value="ADENYLATE CYCLASE, TERMINAL-DIFFERENTIATION SPECIFIC"/>
    <property type="match status" value="1"/>
</dbReference>
<protein>
    <submittedName>
        <fullName evidence="4">Adenylate cyclase</fullName>
    </submittedName>
</protein>
<dbReference type="AlphaFoldDB" id="P72951"/>
<dbReference type="SMART" id="SM00044">
    <property type="entry name" value="CYCc"/>
    <property type="match status" value="1"/>
</dbReference>
<evidence type="ECO:0007829" key="6">
    <source>
        <dbReference type="PDB" id="2W01"/>
    </source>
</evidence>
<reference evidence="6" key="3">
    <citation type="journal article" date="2008" name="Proc. Natl. Acad. Sci. U.S.A.">
        <title>Crystal structure of the guanylyl cyclase Cya2.</title>
        <authorList>
            <person name="Rauch A."/>
            <person name="Leipelt M."/>
            <person name="Russwurm M."/>
            <person name="Steegborn C."/>
        </authorList>
    </citation>
    <scope>X-RAY CRYSTALLOGRAPHY (2.31 ANGSTROMS) OF 434-635</scope>
</reference>
<keyword evidence="2" id="KW-0472">Membrane</keyword>
<dbReference type="InterPro" id="IPR007890">
    <property type="entry name" value="CHASE2"/>
</dbReference>
<dbReference type="Pfam" id="PF00211">
    <property type="entry name" value="Guanylate_cyc"/>
    <property type="match status" value="1"/>
</dbReference>
<sequence>MGWTIPSAWKRFVWQSRGIWIATPAVTAMVILLRFTGLLQVLEWQSYDAGVRLLPRHEDDRIVIVGIDEQDVTYLNTPIIDDQLLAKILTKLKAQQPAAIGLDLYRDLPMPPGTDELAAVFTSTPNLVGIEKVAGKPGIETVNPPPLLKENNQVGANDLIIDADNIVRRGFIYLVRDGEPHYSFGLHLALHFLDSLKIYPEPVREGSDDFRLNQVTFSPLQSDSGGYIRADDGGFQLLIDYQSTFPKVSLTDVLEDKLPADWGKGKIILLGKVGESFKDLYFTPNSSTFGLSRAVPGVEIHGNIISQILNAGMEGQPLLKSWSEPVEWLWVGLWSFFGAVITWQLRYATRRSGGQWLPIAAIVGSLGALLAISYGALLAGWWLPVIPPMLGLLGSGVFIVTWMARAGVQVRNTFGRYLTDQVVATLLENPEGLKMGGDRRPITILTSDLRGFTSTSEGLNPEEVVKVLNIYFGKMADVITHHGGTIDEFMGDGILVLFGAPTSQQDDALRAVACGVEMQLALREVNQQVTGLGLQPLEMGIGINTGEVVVGNIGSEKRTKYGVVGAQVNLTYRIESYTTGGQIFISSTTLEAAGDRVHVNGNRTVQPKGVKDPVVIWDVAGVGEPYNLSLAVEEQKYVPIPQPLSLEYICLEGKHITDAVIPGTLQQISAKGGFIQISPNHNCPEGLTNIKINLREDGEPGKTPALYAKVLDLAPGESHGFYVHFSAMPTDIAQRFYQLYQGALAQPAAIASAQGG</sequence>
<dbReference type="PDB" id="6FHT">
    <property type="method" value="X-ray"/>
    <property type="resolution" value="2.35 A"/>
    <property type="chains" value="A/B=410-638"/>
</dbReference>
<dbReference type="SUPFAM" id="SSF55073">
    <property type="entry name" value="Nucleotide cyclase"/>
    <property type="match status" value="1"/>
</dbReference>
<dbReference type="eggNOG" id="COG4252">
    <property type="taxonomic scope" value="Bacteria"/>
</dbReference>
<feature type="transmembrane region" description="Helical" evidence="2">
    <location>
        <begin position="328"/>
        <end position="345"/>
    </location>
</feature>
<dbReference type="PaxDb" id="1148-1652044"/>
<dbReference type="GO" id="GO:0009190">
    <property type="term" value="P:cyclic nucleotide biosynthetic process"/>
    <property type="evidence" value="ECO:0007669"/>
    <property type="project" value="InterPro"/>
</dbReference>
<dbReference type="EvolutionaryTrace" id="P72951"/>
<dbReference type="EMBL" id="BA000022">
    <property type="protein sequence ID" value="BAA16969.1"/>
    <property type="molecule type" value="Genomic_DNA"/>
</dbReference>
<dbReference type="SMR" id="P72951"/>
<dbReference type="GO" id="GO:0042802">
    <property type="term" value="F:identical protein binding"/>
    <property type="evidence" value="ECO:0000353"/>
    <property type="project" value="IntAct"/>
</dbReference>
<evidence type="ECO:0000259" key="3">
    <source>
        <dbReference type="PROSITE" id="PS50125"/>
    </source>
</evidence>